<reference evidence="2 3" key="1">
    <citation type="journal article" date="2015" name="BMC Genomics">
        <title>Gene expression during zombie ant biting behavior reflects the complexity underlying fungal parasitic behavioral manipulation.</title>
        <authorList>
            <person name="de Bekker C."/>
            <person name="Ohm R.A."/>
            <person name="Loreto R.G."/>
            <person name="Sebastian A."/>
            <person name="Albert I."/>
            <person name="Merrow M."/>
            <person name="Brachmann A."/>
            <person name="Hughes D.P."/>
        </authorList>
    </citation>
    <scope>NUCLEOTIDE SEQUENCE [LARGE SCALE GENOMIC DNA]</scope>
    <source>
        <strain evidence="2 3">SC16a</strain>
    </source>
</reference>
<organism evidence="2 3">
    <name type="scientific">Ophiocordyceps unilateralis</name>
    <name type="common">Zombie-ant fungus</name>
    <name type="synonym">Torrubia unilateralis</name>
    <dbReference type="NCBI Taxonomy" id="268505"/>
    <lineage>
        <taxon>Eukaryota</taxon>
        <taxon>Fungi</taxon>
        <taxon>Dikarya</taxon>
        <taxon>Ascomycota</taxon>
        <taxon>Pezizomycotina</taxon>
        <taxon>Sordariomycetes</taxon>
        <taxon>Hypocreomycetidae</taxon>
        <taxon>Hypocreales</taxon>
        <taxon>Ophiocordycipitaceae</taxon>
        <taxon>Ophiocordyceps</taxon>
    </lineage>
</organism>
<gene>
    <name evidence="2" type="ORF">XA68_16316</name>
</gene>
<evidence type="ECO:0000313" key="2">
    <source>
        <dbReference type="EMBL" id="PFH61787.1"/>
    </source>
</evidence>
<name>A0A2A9PLK7_OPHUN</name>
<accession>A0A2A9PLK7</accession>
<reference evidence="2 3" key="2">
    <citation type="journal article" date="2017" name="Sci. Rep.">
        <title>Ant-infecting Ophiocordyceps genomes reveal a high diversity of potential behavioral manipulation genes and a possible major role for enterotoxins.</title>
        <authorList>
            <person name="de Bekker C."/>
            <person name="Ohm R.A."/>
            <person name="Evans H.C."/>
            <person name="Brachmann A."/>
            <person name="Hughes D.P."/>
        </authorList>
    </citation>
    <scope>NUCLEOTIDE SEQUENCE [LARGE SCALE GENOMIC DNA]</scope>
    <source>
        <strain evidence="2 3">SC16a</strain>
    </source>
</reference>
<dbReference type="Proteomes" id="UP000037136">
    <property type="component" value="Unassembled WGS sequence"/>
</dbReference>
<proteinExistence type="predicted"/>
<dbReference type="EMBL" id="LAZP02000055">
    <property type="protein sequence ID" value="PFH61787.1"/>
    <property type="molecule type" value="Genomic_DNA"/>
</dbReference>
<protein>
    <submittedName>
        <fullName evidence="2">Uncharacterized protein</fullName>
    </submittedName>
</protein>
<feature type="compositionally biased region" description="Polar residues" evidence="1">
    <location>
        <begin position="14"/>
        <end position="25"/>
    </location>
</feature>
<comment type="caution">
    <text evidence="2">The sequence shown here is derived from an EMBL/GenBank/DDBJ whole genome shotgun (WGS) entry which is preliminary data.</text>
</comment>
<evidence type="ECO:0000313" key="3">
    <source>
        <dbReference type="Proteomes" id="UP000037136"/>
    </source>
</evidence>
<sequence length="115" mass="12948">MIDAHPLSRRRRTISMNSSQSLTNAQEEHHEMTFGKSGPIDEIGVNHILQIPAPIIRQQDVDRLGRLIGAAFRRDRMVHGRDDGGDVSEESVRLHLAHRLLDRLGPERASDLLEG</sequence>
<evidence type="ECO:0000256" key="1">
    <source>
        <dbReference type="SAM" id="MobiDB-lite"/>
    </source>
</evidence>
<dbReference type="AlphaFoldDB" id="A0A2A9PLK7"/>
<keyword evidence="3" id="KW-1185">Reference proteome</keyword>
<feature type="region of interest" description="Disordered" evidence="1">
    <location>
        <begin position="1"/>
        <end position="39"/>
    </location>
</feature>